<dbReference type="Pfam" id="PF07993">
    <property type="entry name" value="NAD_binding_4"/>
    <property type="match status" value="1"/>
</dbReference>
<proteinExistence type="predicted"/>
<evidence type="ECO:0000256" key="1">
    <source>
        <dbReference type="ARBA" id="ARBA00022450"/>
    </source>
</evidence>
<gene>
    <name evidence="5" type="ORF">E1B28_008196</name>
</gene>
<keyword evidence="2" id="KW-0597">Phosphoprotein</keyword>
<evidence type="ECO:0000313" key="5">
    <source>
        <dbReference type="EMBL" id="KAG7091792.1"/>
    </source>
</evidence>
<dbReference type="PANTHER" id="PTHR43439:SF2">
    <property type="entry name" value="ENZYME, PUTATIVE (JCVI)-RELATED"/>
    <property type="match status" value="1"/>
</dbReference>
<dbReference type="Gene3D" id="3.40.50.12780">
    <property type="entry name" value="N-terminal domain of ligase-like"/>
    <property type="match status" value="1"/>
</dbReference>
<comment type="caution">
    <text evidence="5">The sequence shown here is derived from an EMBL/GenBank/DDBJ whole genome shotgun (WGS) entry which is preliminary data.</text>
</comment>
<sequence length="1088" mass="120449">MENLDLIPLPPKTQGLAEGTDFRTPPLDGSLTLPQIYDWQLRNSPNHRLFVFSDSNGSVRNITWKEAIAAIYTGARSLRTRIQNVVPAKHRVPVVAILSSADAITYFTTLMCVLRADCIVFPISPRNSAAAVAYLLGKVGVDHVLVGREAAMQDLIVESLAKLKETFPSQPSPTYSPTFIFDEIFLPSFEEALVLKPDELPLTTRYHDPMLYLHSSGSTAFPKPIPLTNKKMIQFGQIPWFGEQDWTGKVLSVHVMPMYHGMGVSQLAWAATAGLVVAGFEPKATSILPTPDNLFEGARSTSSDIILCVPSFLEAWARRPDYVSWLASRSGVIYGGGPLNREAGDYMTRQGVSIFILYGMSEVGILSPMVPARTEGNYDWNYFRFAGWTKNHWKPHGDNLYELIVVDHPYCTPSVLNTQVDGIPAYATSDLFIPHPTKPEYWRIHGRADDQIVHNTGEKTNPGPLENLLNQDPHVAAAVMFGYGRFNAGVLIEPKPAFRFDPTDEKKLAEFRNAVWPTIERMNEFAPQHSRLFKEMILVGSPSKPFTYTAKNTARRQAILHDYDEEISKIYETVSETTQSEISPPTSWNLGSTTSFVRAVVASVLTHAVKDEDDLFQHGCDSLQATWIRNSVLRALKDAAGLDSRLITNNFVYEYPTINRLSTFVFSLAVGGMAPAPLDDEAKKLVMHELLERYSKDFPASRPGDGATVHGSEKVVLLTGSTGSLGSYVLHSLIKDPAVKHVYVLNRSHKEQDTVARLRKSFEQRGLDASEIVDDKVTVLEADLSDEKALGLEDTDFRTIQDTVTHIIDVAWRVDFNLNVISFRTNLKSMRNLVDIAIRQGAHYTFASTLSVCRNSSEPSAHEKLMPPEASLGNGYSESKWVAEHVIARATSSTGLRASIIRVGQLSGGVNGSWMTKEWLPSLIHASALMKCIPDDDRVVSWIPLHVAGKAVVDLLDSNAPPPSDSGNLAIFHLVHPKPVPWTTLAGFFSQKLGASLVPYPEWLRSLVASSTRPGFESLNAVTILDFYTSVLKKTDRKEGCEAFGMPILEVERTVEASGVLGDERLAQLGEKDASQWLGYWRSVGLVL</sequence>
<evidence type="ECO:0000313" key="6">
    <source>
        <dbReference type="Proteomes" id="UP001049176"/>
    </source>
</evidence>
<protein>
    <submittedName>
        <fullName evidence="5">NRPS-like protein biosynthetic cluster</fullName>
    </submittedName>
</protein>
<dbReference type="InterPro" id="IPR036291">
    <property type="entry name" value="NAD(P)-bd_dom_sf"/>
</dbReference>
<dbReference type="EMBL" id="CM032185">
    <property type="protein sequence ID" value="KAG7091792.1"/>
    <property type="molecule type" value="Genomic_DNA"/>
</dbReference>
<dbReference type="Pfam" id="PF23562">
    <property type="entry name" value="AMP-binding_C_3"/>
    <property type="match status" value="1"/>
</dbReference>
<dbReference type="RefSeq" id="XP_043008262.1">
    <property type="nucleotide sequence ID" value="XM_043152979.1"/>
</dbReference>
<name>A0A9P7RYJ6_9AGAR</name>
<dbReference type="InterPro" id="IPR013120">
    <property type="entry name" value="FAR_NAD-bd"/>
</dbReference>
<feature type="domain" description="Polyketide synthase-like phosphopantetheine-binding" evidence="4">
    <location>
        <begin position="594"/>
        <end position="669"/>
    </location>
</feature>
<dbReference type="SUPFAM" id="SSF47336">
    <property type="entry name" value="ACP-like"/>
    <property type="match status" value="1"/>
</dbReference>
<dbReference type="SMART" id="SM00823">
    <property type="entry name" value="PKS_PP"/>
    <property type="match status" value="1"/>
</dbReference>
<reference evidence="5" key="1">
    <citation type="journal article" date="2021" name="Genome Biol. Evol.">
        <title>The assembled and annotated genome of the fairy-ring fungus Marasmius oreades.</title>
        <authorList>
            <person name="Hiltunen M."/>
            <person name="Ament-Velasquez S.L."/>
            <person name="Johannesson H."/>
        </authorList>
    </citation>
    <scope>NUCLEOTIDE SEQUENCE</scope>
    <source>
        <strain evidence="5">03SP1</strain>
    </source>
</reference>
<dbReference type="SUPFAM" id="SSF56801">
    <property type="entry name" value="Acetyl-CoA synthetase-like"/>
    <property type="match status" value="1"/>
</dbReference>
<dbReference type="KEGG" id="more:E1B28_008196"/>
<dbReference type="InterPro" id="IPR000873">
    <property type="entry name" value="AMP-dep_synth/lig_dom"/>
</dbReference>
<accession>A0A9P7RYJ6</accession>
<dbReference type="InterPro" id="IPR020806">
    <property type="entry name" value="PKS_PP-bd"/>
</dbReference>
<keyword evidence="1" id="KW-0596">Phosphopantetheine</keyword>
<evidence type="ECO:0000259" key="4">
    <source>
        <dbReference type="SMART" id="SM00823"/>
    </source>
</evidence>
<dbReference type="OrthoDB" id="429813at2759"/>
<evidence type="ECO:0000256" key="2">
    <source>
        <dbReference type="ARBA" id="ARBA00022553"/>
    </source>
</evidence>
<dbReference type="Gene3D" id="3.40.50.720">
    <property type="entry name" value="NAD(P)-binding Rossmann-like Domain"/>
    <property type="match status" value="1"/>
</dbReference>
<dbReference type="Gene3D" id="1.10.1200.10">
    <property type="entry name" value="ACP-like"/>
    <property type="match status" value="1"/>
</dbReference>
<dbReference type="InterPro" id="IPR042099">
    <property type="entry name" value="ANL_N_sf"/>
</dbReference>
<dbReference type="AlphaFoldDB" id="A0A9P7RYJ6"/>
<feature type="region of interest" description="Disordered" evidence="3">
    <location>
        <begin position="1"/>
        <end position="21"/>
    </location>
</feature>
<dbReference type="InterPro" id="IPR051414">
    <property type="entry name" value="Adenylate-forming_Reductase"/>
</dbReference>
<dbReference type="GeneID" id="66077272"/>
<dbReference type="Proteomes" id="UP001049176">
    <property type="component" value="Chromosome 5"/>
</dbReference>
<dbReference type="InterPro" id="IPR036736">
    <property type="entry name" value="ACP-like_sf"/>
</dbReference>
<organism evidence="5 6">
    <name type="scientific">Marasmius oreades</name>
    <name type="common">fairy-ring Marasmius</name>
    <dbReference type="NCBI Taxonomy" id="181124"/>
    <lineage>
        <taxon>Eukaryota</taxon>
        <taxon>Fungi</taxon>
        <taxon>Dikarya</taxon>
        <taxon>Basidiomycota</taxon>
        <taxon>Agaricomycotina</taxon>
        <taxon>Agaricomycetes</taxon>
        <taxon>Agaricomycetidae</taxon>
        <taxon>Agaricales</taxon>
        <taxon>Marasmiineae</taxon>
        <taxon>Marasmiaceae</taxon>
        <taxon>Marasmius</taxon>
    </lineage>
</organism>
<dbReference type="GO" id="GO:0031177">
    <property type="term" value="F:phosphopantetheine binding"/>
    <property type="evidence" value="ECO:0007669"/>
    <property type="project" value="InterPro"/>
</dbReference>
<dbReference type="Pfam" id="PF00501">
    <property type="entry name" value="AMP-binding"/>
    <property type="match status" value="1"/>
</dbReference>
<keyword evidence="6" id="KW-1185">Reference proteome</keyword>
<dbReference type="SUPFAM" id="SSF51735">
    <property type="entry name" value="NAD(P)-binding Rossmann-fold domains"/>
    <property type="match status" value="1"/>
</dbReference>
<dbReference type="PANTHER" id="PTHR43439">
    <property type="entry name" value="PHENYLACETATE-COENZYME A LIGASE"/>
    <property type="match status" value="1"/>
</dbReference>
<evidence type="ECO:0000256" key="3">
    <source>
        <dbReference type="SAM" id="MobiDB-lite"/>
    </source>
</evidence>